<dbReference type="InterPro" id="IPR012312">
    <property type="entry name" value="Hemerythrin-like"/>
</dbReference>
<sequence>MGETVSLHRHEARQTLSEHQLRHMSNIQLVQYVLERFHVVHRTQLETAIELAQRVESVHAGEPLCPNGLHDHLLVLQAELLHHMFKEEQILFPMLMNGQRPTGPILAMESEHEEHAASINHLIDLTGGFDLPSDACGSWRELYRILKEFVADLELHIKIENDILFISEAVRHGTCCGGCQ</sequence>
<name>A0A432WRV4_9GAMM</name>
<dbReference type="OrthoDB" id="9797132at2"/>
<evidence type="ECO:0000256" key="4">
    <source>
        <dbReference type="ARBA" id="ARBA00023004"/>
    </source>
</evidence>
<dbReference type="EMBL" id="PIPM01000001">
    <property type="protein sequence ID" value="RUO36397.1"/>
    <property type="molecule type" value="Genomic_DNA"/>
</dbReference>
<keyword evidence="7" id="KW-1185">Reference proteome</keyword>
<keyword evidence="3" id="KW-0479">Metal-binding</keyword>
<keyword evidence="4" id="KW-0408">Iron</keyword>
<organism evidence="6 7">
    <name type="scientific">Aliidiomarina sanyensis</name>
    <dbReference type="NCBI Taxonomy" id="1249555"/>
    <lineage>
        <taxon>Bacteria</taxon>
        <taxon>Pseudomonadati</taxon>
        <taxon>Pseudomonadota</taxon>
        <taxon>Gammaproteobacteria</taxon>
        <taxon>Alteromonadales</taxon>
        <taxon>Idiomarinaceae</taxon>
        <taxon>Aliidiomarina</taxon>
    </lineage>
</organism>
<evidence type="ECO:0000256" key="2">
    <source>
        <dbReference type="ARBA" id="ARBA00022490"/>
    </source>
</evidence>
<evidence type="ECO:0000313" key="6">
    <source>
        <dbReference type="EMBL" id="RUO36397.1"/>
    </source>
</evidence>
<evidence type="ECO:0000259" key="5">
    <source>
        <dbReference type="Pfam" id="PF01814"/>
    </source>
</evidence>
<dbReference type="GO" id="GO:0005737">
    <property type="term" value="C:cytoplasm"/>
    <property type="evidence" value="ECO:0007669"/>
    <property type="project" value="UniProtKB-SubCell"/>
</dbReference>
<evidence type="ECO:0000256" key="3">
    <source>
        <dbReference type="ARBA" id="ARBA00022723"/>
    </source>
</evidence>
<dbReference type="RefSeq" id="WP_126775708.1">
    <property type="nucleotide sequence ID" value="NZ_PIPM01000001.1"/>
</dbReference>
<evidence type="ECO:0000256" key="1">
    <source>
        <dbReference type="ARBA" id="ARBA00004496"/>
    </source>
</evidence>
<dbReference type="Gene3D" id="1.20.120.520">
    <property type="entry name" value="nmb1532 protein domain like"/>
    <property type="match status" value="1"/>
</dbReference>
<protein>
    <recommendedName>
        <fullName evidence="5">Hemerythrin-like domain-containing protein</fullName>
    </recommendedName>
</protein>
<dbReference type="AlphaFoldDB" id="A0A432WRV4"/>
<reference evidence="6 7" key="1">
    <citation type="journal article" date="2011" name="Front. Microbiol.">
        <title>Genomic signatures of strain selection and enhancement in Bacillus atrophaeus var. globigii, a historical biowarfare simulant.</title>
        <authorList>
            <person name="Gibbons H.S."/>
            <person name="Broomall S.M."/>
            <person name="McNew L.A."/>
            <person name="Daligault H."/>
            <person name="Chapman C."/>
            <person name="Bruce D."/>
            <person name="Karavis M."/>
            <person name="Krepps M."/>
            <person name="McGregor P.A."/>
            <person name="Hong C."/>
            <person name="Park K.H."/>
            <person name="Akmal A."/>
            <person name="Feldman A."/>
            <person name="Lin J.S."/>
            <person name="Chang W.E."/>
            <person name="Higgs B.W."/>
            <person name="Demirev P."/>
            <person name="Lindquist J."/>
            <person name="Liem A."/>
            <person name="Fochler E."/>
            <person name="Read T.D."/>
            <person name="Tapia R."/>
            <person name="Johnson S."/>
            <person name="Bishop-Lilly K.A."/>
            <person name="Detter C."/>
            <person name="Han C."/>
            <person name="Sozhamannan S."/>
            <person name="Rosenzweig C.N."/>
            <person name="Skowronski E.W."/>
        </authorList>
    </citation>
    <scope>NUCLEOTIDE SEQUENCE [LARGE SCALE GENOMIC DNA]</scope>
    <source>
        <strain evidence="6 7">GYP-17</strain>
    </source>
</reference>
<dbReference type="GO" id="GO:0046872">
    <property type="term" value="F:metal ion binding"/>
    <property type="evidence" value="ECO:0007669"/>
    <property type="project" value="UniProtKB-KW"/>
</dbReference>
<dbReference type="Pfam" id="PF01814">
    <property type="entry name" value="Hemerythrin"/>
    <property type="match status" value="1"/>
</dbReference>
<keyword evidence="2" id="KW-0963">Cytoplasm</keyword>
<dbReference type="PANTHER" id="PTHR36438">
    <property type="entry name" value="IRON-SULFUR CLUSTER REPAIR PROTEIN YTFE"/>
    <property type="match status" value="1"/>
</dbReference>
<dbReference type="Proteomes" id="UP000288405">
    <property type="component" value="Unassembled WGS sequence"/>
</dbReference>
<dbReference type="PANTHER" id="PTHR36438:SF1">
    <property type="entry name" value="IRON-SULFUR CLUSTER REPAIR PROTEIN YTFE"/>
    <property type="match status" value="1"/>
</dbReference>
<feature type="domain" description="Hemerythrin-like" evidence="5">
    <location>
        <begin position="33"/>
        <end position="165"/>
    </location>
</feature>
<accession>A0A432WRV4</accession>
<evidence type="ECO:0000313" key="7">
    <source>
        <dbReference type="Proteomes" id="UP000288405"/>
    </source>
</evidence>
<dbReference type="InterPro" id="IPR019903">
    <property type="entry name" value="RIC_family"/>
</dbReference>
<comment type="caution">
    <text evidence="6">The sequence shown here is derived from an EMBL/GenBank/DDBJ whole genome shotgun (WGS) entry which is preliminary data.</text>
</comment>
<proteinExistence type="predicted"/>
<comment type="subcellular location">
    <subcellularLocation>
        <location evidence="1">Cytoplasm</location>
    </subcellularLocation>
</comment>
<gene>
    <name evidence="6" type="ORF">CWE11_00835</name>
</gene>